<dbReference type="EMBL" id="JACHJP010000007">
    <property type="protein sequence ID" value="MBB4918610.1"/>
    <property type="molecule type" value="Genomic_DNA"/>
</dbReference>
<name>A0A7W7QRU6_9ACTN</name>
<evidence type="ECO:0000313" key="1">
    <source>
        <dbReference type="EMBL" id="MBB4918610.1"/>
    </source>
</evidence>
<gene>
    <name evidence="1" type="ORF">FHS44_005740</name>
</gene>
<accession>A0A7W7QRU6</accession>
<sequence>MAADDRLTRSEDDLARRLRDAHRRVRVLTLPQEQRARLARRLLTICDLAKHDLPRAAGRLDLFLLDLDALVSDTPSAGNIAEGD</sequence>
<comment type="caution">
    <text evidence="1">The sequence shown here is derived from an EMBL/GenBank/DDBJ whole genome shotgun (WGS) entry which is preliminary data.</text>
</comment>
<dbReference type="AlphaFoldDB" id="A0A7W7QRU6"/>
<reference evidence="1 2" key="1">
    <citation type="submission" date="2020-08" db="EMBL/GenBank/DDBJ databases">
        <title>Genomic Encyclopedia of Type Strains, Phase III (KMG-III): the genomes of soil and plant-associated and newly described type strains.</title>
        <authorList>
            <person name="Whitman W."/>
        </authorList>
    </citation>
    <scope>NUCLEOTIDE SEQUENCE [LARGE SCALE GENOMIC DNA]</scope>
    <source>
        <strain evidence="1 2">CECT 8840</strain>
    </source>
</reference>
<evidence type="ECO:0000313" key="2">
    <source>
        <dbReference type="Proteomes" id="UP000552644"/>
    </source>
</evidence>
<proteinExistence type="predicted"/>
<protein>
    <submittedName>
        <fullName evidence="1">Uncharacterized protein</fullName>
    </submittedName>
</protein>
<dbReference type="RefSeq" id="WP_184720038.1">
    <property type="nucleotide sequence ID" value="NZ_JACHJP010000007.1"/>
</dbReference>
<dbReference type="Proteomes" id="UP000552644">
    <property type="component" value="Unassembled WGS sequence"/>
</dbReference>
<organism evidence="1 2">
    <name type="scientific">Streptosporangium saharense</name>
    <dbReference type="NCBI Taxonomy" id="1706840"/>
    <lineage>
        <taxon>Bacteria</taxon>
        <taxon>Bacillati</taxon>
        <taxon>Actinomycetota</taxon>
        <taxon>Actinomycetes</taxon>
        <taxon>Streptosporangiales</taxon>
        <taxon>Streptosporangiaceae</taxon>
        <taxon>Streptosporangium</taxon>
    </lineage>
</organism>
<keyword evidence="2" id="KW-1185">Reference proteome</keyword>